<dbReference type="InterPro" id="IPR050546">
    <property type="entry name" value="Glycosyl_Hydrlase_16"/>
</dbReference>
<reference evidence="3 4" key="1">
    <citation type="submission" date="2023-10" db="EMBL/GenBank/DDBJ databases">
        <title>Two novel species belonging to the OM43/NOR5 clade.</title>
        <authorList>
            <person name="Park M."/>
        </authorList>
    </citation>
    <scope>NUCLEOTIDE SEQUENCE [LARGE SCALE GENOMIC DNA]</scope>
    <source>
        <strain evidence="3 4">IMCC45268</strain>
    </source>
</reference>
<dbReference type="Proteomes" id="UP001626549">
    <property type="component" value="Chromosome"/>
</dbReference>
<dbReference type="PROSITE" id="PS51762">
    <property type="entry name" value="GH16_2"/>
    <property type="match status" value="1"/>
</dbReference>
<evidence type="ECO:0000256" key="1">
    <source>
        <dbReference type="ARBA" id="ARBA00006865"/>
    </source>
</evidence>
<gene>
    <name evidence="3" type="ORF">R0137_03765</name>
</gene>
<dbReference type="SUPFAM" id="SSF49785">
    <property type="entry name" value="Galactose-binding domain-like"/>
    <property type="match status" value="1"/>
</dbReference>
<dbReference type="InterPro" id="IPR008979">
    <property type="entry name" value="Galactose-bd-like_sf"/>
</dbReference>
<feature type="domain" description="GH16" evidence="2">
    <location>
        <begin position="163"/>
        <end position="442"/>
    </location>
</feature>
<sequence length="444" mass="49013">MFLVIAASASASGYASKEQLPALPETGFSEQTVWALNVGGAHFESRAGEVFLADDCSQGGAPCAQSNQILRTQNPSLYQSFREGHQRYSRPIPNGIYSVALFFNEASEEQGSDRIFDVLIEGATVLKSFNVYQVAGSATDVAVTRTIADIEVTDGTIDIELASPSSNAVLSGFAVRASSFAVGDWQITWSDEFLGPKLDTEVWTPELWDPAHVNNEDQTYTQEAKNLRLENGVLVMEAHHEGDRTPKYSSARIHSAAQQDLTYGRVDIRARVPEGQGLWPALWLFPTDPYRYATKCSAQDAEVNDNARCDAWPNSGEIDLMEHVGHEPGIVHGTVHTRDYYFKLGNQIGQSILLPDLGEEFHTYSLVWGPSALGMYVDSQRYFTYVNDGEGFGQWPFDHAFHVILNLAVGGDWGRAGGPVDNSVFPQRLEVDFVRLYKPRTTGM</sequence>
<dbReference type="Gene3D" id="2.60.120.430">
    <property type="entry name" value="Galactose-binding lectin"/>
    <property type="match status" value="1"/>
</dbReference>
<proteinExistence type="inferred from homology"/>
<dbReference type="Pfam" id="PF00722">
    <property type="entry name" value="Glyco_hydro_16"/>
    <property type="match status" value="1"/>
</dbReference>
<evidence type="ECO:0000313" key="4">
    <source>
        <dbReference type="Proteomes" id="UP001626549"/>
    </source>
</evidence>
<dbReference type="Gene3D" id="2.60.120.200">
    <property type="match status" value="1"/>
</dbReference>
<organism evidence="3 4">
    <name type="scientific">Congregibacter brevis</name>
    <dbReference type="NCBI Taxonomy" id="3081201"/>
    <lineage>
        <taxon>Bacteria</taxon>
        <taxon>Pseudomonadati</taxon>
        <taxon>Pseudomonadota</taxon>
        <taxon>Gammaproteobacteria</taxon>
        <taxon>Cellvibrionales</taxon>
        <taxon>Halieaceae</taxon>
        <taxon>Congregibacter</taxon>
    </lineage>
</organism>
<dbReference type="InterPro" id="IPR021720">
    <property type="entry name" value="Malectin_dom"/>
</dbReference>
<dbReference type="InterPro" id="IPR000757">
    <property type="entry name" value="Beta-glucanase-like"/>
</dbReference>
<dbReference type="CDD" id="cd08023">
    <property type="entry name" value="GH16_laminarinase_like"/>
    <property type="match status" value="1"/>
</dbReference>
<dbReference type="EMBL" id="CP136865">
    <property type="protein sequence ID" value="WOJ97696.1"/>
    <property type="molecule type" value="Genomic_DNA"/>
</dbReference>
<protein>
    <submittedName>
        <fullName evidence="3">Family 16 glycosylhydrolase</fullName>
    </submittedName>
</protein>
<dbReference type="InterPro" id="IPR013320">
    <property type="entry name" value="ConA-like_dom_sf"/>
</dbReference>
<name>A0ABZ0II28_9GAMM</name>
<dbReference type="Pfam" id="PF11721">
    <property type="entry name" value="Malectin"/>
    <property type="match status" value="1"/>
</dbReference>
<evidence type="ECO:0000259" key="2">
    <source>
        <dbReference type="PROSITE" id="PS51762"/>
    </source>
</evidence>
<dbReference type="PANTHER" id="PTHR10963:SF55">
    <property type="entry name" value="GLYCOSIDE HYDROLASE FAMILY 16 PROTEIN"/>
    <property type="match status" value="1"/>
</dbReference>
<evidence type="ECO:0000313" key="3">
    <source>
        <dbReference type="EMBL" id="WOJ97696.1"/>
    </source>
</evidence>
<keyword evidence="4" id="KW-1185">Reference proteome</keyword>
<comment type="similarity">
    <text evidence="1">Belongs to the glycosyl hydrolase 16 family.</text>
</comment>
<dbReference type="SUPFAM" id="SSF49899">
    <property type="entry name" value="Concanavalin A-like lectins/glucanases"/>
    <property type="match status" value="1"/>
</dbReference>
<accession>A0ABZ0II28</accession>
<dbReference type="PANTHER" id="PTHR10963">
    <property type="entry name" value="GLYCOSYL HYDROLASE-RELATED"/>
    <property type="match status" value="1"/>
</dbReference>
<dbReference type="RefSeq" id="WP_407328659.1">
    <property type="nucleotide sequence ID" value="NZ_CP136865.1"/>
</dbReference>